<feature type="compositionally biased region" description="Polar residues" evidence="1">
    <location>
        <begin position="404"/>
        <end position="425"/>
    </location>
</feature>
<reference evidence="2" key="1">
    <citation type="submission" date="2017-08" db="EMBL/GenBank/DDBJ databases">
        <authorList>
            <person name="Polle J.E."/>
            <person name="Barry K."/>
            <person name="Cushman J."/>
            <person name="Schmutz J."/>
            <person name="Tran D."/>
            <person name="Hathwaick L.T."/>
            <person name="Yim W.C."/>
            <person name="Jenkins J."/>
            <person name="Mckie-Krisberg Z.M."/>
            <person name="Prochnik S."/>
            <person name="Lindquist E."/>
            <person name="Dockter R.B."/>
            <person name="Adam C."/>
            <person name="Molina H."/>
            <person name="Bunkerborg J."/>
            <person name="Jin E."/>
            <person name="Buchheim M."/>
            <person name="Magnuson J."/>
        </authorList>
    </citation>
    <scope>NUCLEOTIDE SEQUENCE</scope>
    <source>
        <strain evidence="2">CCAP 19/18</strain>
    </source>
</reference>
<evidence type="ECO:0000313" key="3">
    <source>
        <dbReference type="Proteomes" id="UP000815325"/>
    </source>
</evidence>
<evidence type="ECO:0000256" key="1">
    <source>
        <dbReference type="SAM" id="MobiDB-lite"/>
    </source>
</evidence>
<feature type="region of interest" description="Disordered" evidence="1">
    <location>
        <begin position="387"/>
        <end position="445"/>
    </location>
</feature>
<sequence length="445" mass="46338">MAAIAGHGHNDAILAAAQQLSAGKDGLSAKLSHAAVQILLQAEDGPLGPHSMVSTTYGTQLCASVQLNEWHTIPPPRLHNVLQDIPFIRTMRMPGLQHAVMLLDMDSLLAQTGAHGPGKHTQPTGQQQVSEGSASTPLFNGPSSAPRSSTPPLMHTHRPVTPKHLARVLPAAKAGAVPLSVAAATAGSSPPQPLPGTHTDAASFVLQLMAMAVFRPKSAEDHATHLRCFAACFLARHKDRHSPLPNSCDIKLLGALLNRAGSPEQHALMNYKPHIVHRGQKVQALATLDALHILQLDPPEPAHPPHFVPAGAGNRQQRIVLCVEALQAAAQAAVGNILGIGPLSILPLPCPTPTDPNPATPSPTATAKHRARAAVQCQLRVFNQRTAGQGHAHTHAPHVEAARISSSSPQEGTKQTSRNSMGTSPTEAESSALTAAAAAAAAAAL</sequence>
<feature type="compositionally biased region" description="Polar residues" evidence="1">
    <location>
        <begin position="121"/>
        <end position="151"/>
    </location>
</feature>
<keyword evidence="3" id="KW-1185">Reference proteome</keyword>
<proteinExistence type="predicted"/>
<organism evidence="2 3">
    <name type="scientific">Dunaliella salina</name>
    <name type="common">Green alga</name>
    <name type="synonym">Protococcus salinus</name>
    <dbReference type="NCBI Taxonomy" id="3046"/>
    <lineage>
        <taxon>Eukaryota</taxon>
        <taxon>Viridiplantae</taxon>
        <taxon>Chlorophyta</taxon>
        <taxon>core chlorophytes</taxon>
        <taxon>Chlorophyceae</taxon>
        <taxon>CS clade</taxon>
        <taxon>Chlamydomonadales</taxon>
        <taxon>Dunaliellaceae</taxon>
        <taxon>Dunaliella</taxon>
    </lineage>
</organism>
<comment type="caution">
    <text evidence="2">The sequence shown here is derived from an EMBL/GenBank/DDBJ whole genome shotgun (WGS) entry which is preliminary data.</text>
</comment>
<gene>
    <name evidence="2" type="ORF">DUNSADRAFT_6522</name>
</gene>
<feature type="non-terminal residue" evidence="2">
    <location>
        <position position="445"/>
    </location>
</feature>
<dbReference type="Proteomes" id="UP000815325">
    <property type="component" value="Unassembled WGS sequence"/>
</dbReference>
<dbReference type="EMBL" id="MU069677">
    <property type="protein sequence ID" value="KAF5836052.1"/>
    <property type="molecule type" value="Genomic_DNA"/>
</dbReference>
<feature type="region of interest" description="Disordered" evidence="1">
    <location>
        <begin position="112"/>
        <end position="158"/>
    </location>
</feature>
<evidence type="ECO:0000313" key="2">
    <source>
        <dbReference type="EMBL" id="KAF5836052.1"/>
    </source>
</evidence>
<protein>
    <submittedName>
        <fullName evidence="2">Uncharacterized protein</fullName>
    </submittedName>
</protein>
<name>A0ABQ7GN65_DUNSA</name>
<accession>A0ABQ7GN65</accession>
<feature type="compositionally biased region" description="Low complexity" evidence="1">
    <location>
        <begin position="426"/>
        <end position="445"/>
    </location>
</feature>